<accession>A0ABV2D2R9</accession>
<feature type="signal peptide" evidence="2">
    <location>
        <begin position="1"/>
        <end position="21"/>
    </location>
</feature>
<name>A0ABV2D2R9_9SPHN</name>
<organism evidence="3 4">
    <name type="scientific">Novosphingobium kalidii</name>
    <dbReference type="NCBI Taxonomy" id="3230299"/>
    <lineage>
        <taxon>Bacteria</taxon>
        <taxon>Pseudomonadati</taxon>
        <taxon>Pseudomonadota</taxon>
        <taxon>Alphaproteobacteria</taxon>
        <taxon>Sphingomonadales</taxon>
        <taxon>Sphingomonadaceae</taxon>
        <taxon>Novosphingobium</taxon>
    </lineage>
</organism>
<evidence type="ECO:0000256" key="2">
    <source>
        <dbReference type="SAM" id="SignalP"/>
    </source>
</evidence>
<protein>
    <recommendedName>
        <fullName evidence="5">Lytic transglycosylase domain-containing protein</fullName>
    </recommendedName>
</protein>
<sequence length="635" mass="66833">MRTPFLLAGAAFALTSALALAQGAPQSLLPPGFNEPTPAPSPRATPVVKAPAVRPAPAPSASGGSAPSAVSTPVVQAVPSQRSSEAEGDTSSASRPESAQADGTLKRLPSVDELARMTPEDFQELLGLDPNFDMPPSARRAMSQVGLIDEGEGGLAGEALSRQNGRLVRLALAANQGQLVSRWGHILLRRALASRLDAPRGLSPQEFLALRVSLLLRMGEADAARALLQDVDAGNYTPELNALALDVYADNSDFTGICPIMALHGAERDEPKWNVAKSICSAYRGNGAAAAAQLERYRVRGTMPRIDLLLAQKYAGAAGRSRRAVTIEWDEVTEMTPWRFGLANAVGLEPPGRLMKNAGARYDYVTALAPAVSLARRAAAADRAAAAGVLSSAAMVDLFGQLYADPDITGDWSDRAELLREAYVAEAPAARLTAIRSLWDSGQGAVQDYARKVLTAYAAARLPVREEMSDSAAPLIAAMLSAGLDANALRWADVVDDGTEGWALLALVAPNRSSEVSSGDIDTFVDADQSENTRKSAFLIAGLAGLGRIGSSSIDDYSSSRNLKLASETRWTRAIQGAARNGDAATVAYLAGLGMQGTSWSQMTPRYLYNIVSALRSVGLEAEARMIAAEAVARA</sequence>
<dbReference type="EMBL" id="JBEWLY010000019">
    <property type="protein sequence ID" value="MET1756173.1"/>
    <property type="molecule type" value="Genomic_DNA"/>
</dbReference>
<keyword evidence="4" id="KW-1185">Reference proteome</keyword>
<feature type="compositionally biased region" description="Polar residues" evidence="1">
    <location>
        <begin position="78"/>
        <end position="97"/>
    </location>
</feature>
<dbReference type="RefSeq" id="WP_353984664.1">
    <property type="nucleotide sequence ID" value="NZ_JBEWLY010000019.1"/>
</dbReference>
<gene>
    <name evidence="3" type="ORF">ABVV53_12015</name>
</gene>
<evidence type="ECO:0000256" key="1">
    <source>
        <dbReference type="SAM" id="MobiDB-lite"/>
    </source>
</evidence>
<dbReference type="Proteomes" id="UP001548713">
    <property type="component" value="Unassembled WGS sequence"/>
</dbReference>
<reference evidence="3 4" key="1">
    <citation type="submission" date="2024-07" db="EMBL/GenBank/DDBJ databases">
        <title>Novosphingobium kalidii RD2P27.</title>
        <authorList>
            <person name="Sun J.-Q."/>
        </authorList>
    </citation>
    <scope>NUCLEOTIDE SEQUENCE [LARGE SCALE GENOMIC DNA]</scope>
    <source>
        <strain evidence="3 4">RD2P27</strain>
    </source>
</reference>
<feature type="region of interest" description="Disordered" evidence="1">
    <location>
        <begin position="25"/>
        <end position="111"/>
    </location>
</feature>
<feature type="chain" id="PRO_5045807378" description="Lytic transglycosylase domain-containing protein" evidence="2">
    <location>
        <begin position="22"/>
        <end position="635"/>
    </location>
</feature>
<proteinExistence type="predicted"/>
<feature type="compositionally biased region" description="Low complexity" evidence="1">
    <location>
        <begin position="44"/>
        <end position="73"/>
    </location>
</feature>
<keyword evidence="2" id="KW-0732">Signal</keyword>
<evidence type="ECO:0000313" key="3">
    <source>
        <dbReference type="EMBL" id="MET1756173.1"/>
    </source>
</evidence>
<evidence type="ECO:0000313" key="4">
    <source>
        <dbReference type="Proteomes" id="UP001548713"/>
    </source>
</evidence>
<comment type="caution">
    <text evidence="3">The sequence shown here is derived from an EMBL/GenBank/DDBJ whole genome shotgun (WGS) entry which is preliminary data.</text>
</comment>
<evidence type="ECO:0008006" key="5">
    <source>
        <dbReference type="Google" id="ProtNLM"/>
    </source>
</evidence>